<dbReference type="InterPro" id="IPR051925">
    <property type="entry name" value="RNA-binding_domain"/>
</dbReference>
<dbReference type="Gene3D" id="3.30.110.60">
    <property type="entry name" value="YhbY-like"/>
    <property type="match status" value="1"/>
</dbReference>
<dbReference type="GO" id="GO:0003723">
    <property type="term" value="F:RNA binding"/>
    <property type="evidence" value="ECO:0007669"/>
    <property type="project" value="UniProtKB-UniRule"/>
</dbReference>
<dbReference type="OrthoDB" id="9797519at2"/>
<evidence type="ECO:0000259" key="3">
    <source>
        <dbReference type="PROSITE" id="PS51295"/>
    </source>
</evidence>
<accession>A0YEY2</accession>
<feature type="domain" description="CRM" evidence="3">
    <location>
        <begin position="1"/>
        <end position="97"/>
    </location>
</feature>
<organism evidence="4 5">
    <name type="scientific">marine gamma proteobacterium HTCC2143</name>
    <dbReference type="NCBI Taxonomy" id="247633"/>
    <lineage>
        <taxon>Bacteria</taxon>
        <taxon>Pseudomonadati</taxon>
        <taxon>Pseudomonadota</taxon>
        <taxon>Gammaproteobacteria</taxon>
        <taxon>Cellvibrionales</taxon>
        <taxon>Spongiibacteraceae</taxon>
        <taxon>BD1-7 clade</taxon>
    </lineage>
</organism>
<dbReference type="Proteomes" id="UP000004931">
    <property type="component" value="Unassembled WGS sequence"/>
</dbReference>
<dbReference type="Pfam" id="PF01985">
    <property type="entry name" value="CRS1_YhbY"/>
    <property type="match status" value="1"/>
</dbReference>
<comment type="caution">
    <text evidence="4">The sequence shown here is derived from an EMBL/GenBank/DDBJ whole genome shotgun (WGS) entry which is preliminary data.</text>
</comment>
<dbReference type="eggNOG" id="COG1534">
    <property type="taxonomic scope" value="Bacteria"/>
</dbReference>
<evidence type="ECO:0000256" key="2">
    <source>
        <dbReference type="PROSITE-ProRule" id="PRU00626"/>
    </source>
</evidence>
<sequence length="102" mass="11632">MELSNNSKKEMRAIGHHLKPIIMIAEKGLIEAIDTELERALNDHELIKIKININDPEYRKNLASEICNKHRATLVQQIGKVALIYRKAKKPNAKLSNLLRPA</sequence>
<dbReference type="PROSITE" id="PS51295">
    <property type="entry name" value="CRM"/>
    <property type="match status" value="1"/>
</dbReference>
<evidence type="ECO:0000313" key="4">
    <source>
        <dbReference type="EMBL" id="EAW30577.1"/>
    </source>
</evidence>
<dbReference type="EMBL" id="AAVT01000007">
    <property type="protein sequence ID" value="EAW30577.1"/>
    <property type="molecule type" value="Genomic_DNA"/>
</dbReference>
<evidence type="ECO:0000256" key="1">
    <source>
        <dbReference type="ARBA" id="ARBA00022884"/>
    </source>
</evidence>
<dbReference type="STRING" id="247633.GP2143_00522"/>
<dbReference type="SUPFAM" id="SSF75471">
    <property type="entry name" value="YhbY-like"/>
    <property type="match status" value="1"/>
</dbReference>
<name>A0YEY2_9GAMM</name>
<dbReference type="AlphaFoldDB" id="A0YEY2"/>
<keyword evidence="5" id="KW-1185">Reference proteome</keyword>
<reference evidence="4 5" key="1">
    <citation type="journal article" date="2010" name="J. Bacteriol.">
        <title>Genome sequence of the oligotrophic marine Gammaproteobacterium HTCC2143, isolated from the Oregon Coast.</title>
        <authorList>
            <person name="Oh H.M."/>
            <person name="Kang I."/>
            <person name="Ferriera S."/>
            <person name="Giovannoni S.J."/>
            <person name="Cho J.C."/>
        </authorList>
    </citation>
    <scope>NUCLEOTIDE SEQUENCE [LARGE SCALE GENOMIC DNA]</scope>
    <source>
        <strain evidence="4 5">HTCC2143</strain>
    </source>
</reference>
<protein>
    <recommendedName>
        <fullName evidence="3">CRM domain-containing protein</fullName>
    </recommendedName>
</protein>
<keyword evidence="1 2" id="KW-0694">RNA-binding</keyword>
<dbReference type="SMART" id="SM01103">
    <property type="entry name" value="CRS1_YhbY"/>
    <property type="match status" value="1"/>
</dbReference>
<dbReference type="PANTHER" id="PTHR40065:SF3">
    <property type="entry name" value="RNA-BINDING PROTEIN YHBY"/>
    <property type="match status" value="1"/>
</dbReference>
<proteinExistence type="predicted"/>
<dbReference type="InterPro" id="IPR035920">
    <property type="entry name" value="YhbY-like_sf"/>
</dbReference>
<gene>
    <name evidence="4" type="ORF">GP2143_00522</name>
</gene>
<dbReference type="PANTHER" id="PTHR40065">
    <property type="entry name" value="RNA-BINDING PROTEIN YHBY"/>
    <property type="match status" value="1"/>
</dbReference>
<evidence type="ECO:0000313" key="5">
    <source>
        <dbReference type="Proteomes" id="UP000004931"/>
    </source>
</evidence>
<dbReference type="InterPro" id="IPR001890">
    <property type="entry name" value="RNA-binding_CRM"/>
</dbReference>